<accession>A0A2R4XJP9</accession>
<dbReference type="Proteomes" id="UP000244571">
    <property type="component" value="Chromosome"/>
</dbReference>
<name>A0A2R4XJP9_9BURK</name>
<dbReference type="EMBL" id="CP028901">
    <property type="protein sequence ID" value="AWB34016.1"/>
    <property type="molecule type" value="Genomic_DNA"/>
</dbReference>
<evidence type="ECO:0000313" key="2">
    <source>
        <dbReference type="EMBL" id="AWB34016.1"/>
    </source>
</evidence>
<proteinExistence type="predicted"/>
<protein>
    <submittedName>
        <fullName evidence="2">Uncharacterized protein</fullName>
    </submittedName>
</protein>
<evidence type="ECO:0000256" key="1">
    <source>
        <dbReference type="SAM" id="MobiDB-lite"/>
    </source>
</evidence>
<sequence>MNSVVLSGVSGIVLSGVGLSCYQACQSAAKPCQHWVCAPLNLSNLITLTIDKDSPPRWIDSEKGNTRQFEGRNQPKNQTRLARQKQPGFPGGRAAP</sequence>
<dbReference type="KEGG" id="boz:DBV39_10140"/>
<keyword evidence="3" id="KW-1185">Reference proteome</keyword>
<gene>
    <name evidence="2" type="ORF">DBV39_10140</name>
</gene>
<dbReference type="AlphaFoldDB" id="A0A2R4XJP9"/>
<feature type="region of interest" description="Disordered" evidence="1">
    <location>
        <begin position="53"/>
        <end position="96"/>
    </location>
</feature>
<organism evidence="2 3">
    <name type="scientific">Orrella marina</name>
    <dbReference type="NCBI Taxonomy" id="2163011"/>
    <lineage>
        <taxon>Bacteria</taxon>
        <taxon>Pseudomonadati</taxon>
        <taxon>Pseudomonadota</taxon>
        <taxon>Betaproteobacteria</taxon>
        <taxon>Burkholderiales</taxon>
        <taxon>Alcaligenaceae</taxon>
        <taxon>Orrella</taxon>
    </lineage>
</organism>
<feature type="compositionally biased region" description="Basic and acidic residues" evidence="1">
    <location>
        <begin position="53"/>
        <end position="65"/>
    </location>
</feature>
<reference evidence="2 3" key="1">
    <citation type="submission" date="2018-04" db="EMBL/GenBank/DDBJ databases">
        <title>Bordetella sp. HZ20 isolated from seawater.</title>
        <authorList>
            <person name="Sun C."/>
        </authorList>
    </citation>
    <scope>NUCLEOTIDE SEQUENCE [LARGE SCALE GENOMIC DNA]</scope>
    <source>
        <strain evidence="2 3">HZ20</strain>
    </source>
</reference>
<evidence type="ECO:0000313" key="3">
    <source>
        <dbReference type="Proteomes" id="UP000244571"/>
    </source>
</evidence>